<dbReference type="InterPro" id="IPR011993">
    <property type="entry name" value="PH-like_dom_sf"/>
</dbReference>
<dbReference type="RefSeq" id="XP_024586553.1">
    <property type="nucleotide sequence ID" value="XM_024721456.1"/>
</dbReference>
<dbReference type="GeneID" id="36402964"/>
<organism evidence="5 6">
    <name type="scientific">Plasmopara halstedii</name>
    <name type="common">Downy mildew of sunflower</name>
    <dbReference type="NCBI Taxonomy" id="4781"/>
    <lineage>
        <taxon>Eukaryota</taxon>
        <taxon>Sar</taxon>
        <taxon>Stramenopiles</taxon>
        <taxon>Oomycota</taxon>
        <taxon>Peronosporomycetes</taxon>
        <taxon>Peronosporales</taxon>
        <taxon>Peronosporaceae</taxon>
        <taxon>Plasmopara</taxon>
    </lineage>
</organism>
<dbReference type="EMBL" id="CCYD01003101">
    <property type="protein sequence ID" value="CEG50184.1"/>
    <property type="molecule type" value="Genomic_DNA"/>
</dbReference>
<dbReference type="GO" id="GO:0005681">
    <property type="term" value="C:spliceosomal complex"/>
    <property type="evidence" value="ECO:0007669"/>
    <property type="project" value="TreeGrafter"/>
</dbReference>
<keyword evidence="4" id="KW-0539">Nucleus</keyword>
<sequence length="203" mass="22447">MNILTTADLSDDGVPLLRTGVDDEEFLLASFENVEIYAFISDINHVGDETQPMAPSGLVGTLFVTTSRVIWLGDAMKTHVGYAWEMNTITLHAISRDPLAFPKPCLYCQISIEDVLSEVRFVPTDDNILQELFKAFSKSAEMNPDDDEDDDDGWICNEDEVVDGARAAQLAANFDSMLQVSPELENSAMEIGQFDDADEDSLL</sequence>
<dbReference type="InterPro" id="IPR039924">
    <property type="entry name" value="ICln/Lot5/Saf5"/>
</dbReference>
<evidence type="ECO:0000256" key="2">
    <source>
        <dbReference type="ARBA" id="ARBA00004496"/>
    </source>
</evidence>
<dbReference type="STRING" id="4781.A0A0P1B5S6"/>
<dbReference type="PANTHER" id="PTHR21399">
    <property type="entry name" value="CHLORIDE CONDUCTANCE REGULATORY PROTEIN ICLN"/>
    <property type="match status" value="1"/>
</dbReference>
<dbReference type="Gene3D" id="2.30.29.30">
    <property type="entry name" value="Pleckstrin-homology domain (PH domain)/Phosphotyrosine-binding domain (PTB)"/>
    <property type="match status" value="1"/>
</dbReference>
<dbReference type="OMA" id="GEWIYNE"/>
<accession>A0A0P1B5S6</accession>
<keyword evidence="3" id="KW-0963">Cytoplasm</keyword>
<dbReference type="AlphaFoldDB" id="A0A0P1B5S6"/>
<dbReference type="Pfam" id="PF03517">
    <property type="entry name" value="Voldacs"/>
    <property type="match status" value="2"/>
</dbReference>
<dbReference type="GO" id="GO:0005829">
    <property type="term" value="C:cytosol"/>
    <property type="evidence" value="ECO:0007669"/>
    <property type="project" value="TreeGrafter"/>
</dbReference>
<dbReference type="OrthoDB" id="19714at2759"/>
<reference evidence="6" key="1">
    <citation type="submission" date="2014-09" db="EMBL/GenBank/DDBJ databases">
        <authorList>
            <person name="Sharma Rahul"/>
            <person name="Thines Marco"/>
        </authorList>
    </citation>
    <scope>NUCLEOTIDE SEQUENCE [LARGE SCALE GENOMIC DNA]</scope>
</reference>
<dbReference type="GO" id="GO:0034715">
    <property type="term" value="C:pICln-Sm protein complex"/>
    <property type="evidence" value="ECO:0007669"/>
    <property type="project" value="TreeGrafter"/>
</dbReference>
<dbReference type="PANTHER" id="PTHR21399:SF0">
    <property type="entry name" value="METHYLOSOME SUBUNIT PICLN"/>
    <property type="match status" value="1"/>
</dbReference>
<evidence type="ECO:0000256" key="1">
    <source>
        <dbReference type="ARBA" id="ARBA00004123"/>
    </source>
</evidence>
<evidence type="ECO:0000256" key="4">
    <source>
        <dbReference type="ARBA" id="ARBA00023242"/>
    </source>
</evidence>
<evidence type="ECO:0000256" key="3">
    <source>
        <dbReference type="ARBA" id="ARBA00022490"/>
    </source>
</evidence>
<dbReference type="Proteomes" id="UP000054928">
    <property type="component" value="Unassembled WGS sequence"/>
</dbReference>
<comment type="subcellular location">
    <subcellularLocation>
        <location evidence="2">Cytoplasm</location>
    </subcellularLocation>
    <subcellularLocation>
        <location evidence="1">Nucleus</location>
    </subcellularLocation>
</comment>
<name>A0A0P1B5S6_PLAHL</name>
<proteinExistence type="predicted"/>
<dbReference type="GO" id="GO:0045292">
    <property type="term" value="P:mRNA cis splicing, via spliceosome"/>
    <property type="evidence" value="ECO:0007669"/>
    <property type="project" value="TreeGrafter"/>
</dbReference>
<dbReference type="GO" id="GO:0000387">
    <property type="term" value="P:spliceosomal snRNP assembly"/>
    <property type="evidence" value="ECO:0007669"/>
    <property type="project" value="TreeGrafter"/>
</dbReference>
<protein>
    <submittedName>
        <fullName evidence="5">Chloride conductance regulatory protein icln-like</fullName>
    </submittedName>
</protein>
<evidence type="ECO:0000313" key="6">
    <source>
        <dbReference type="Proteomes" id="UP000054928"/>
    </source>
</evidence>
<keyword evidence="6" id="KW-1185">Reference proteome</keyword>
<evidence type="ECO:0000313" key="5">
    <source>
        <dbReference type="EMBL" id="CEG50184.1"/>
    </source>
</evidence>